<dbReference type="GO" id="GO:0016020">
    <property type="term" value="C:membrane"/>
    <property type="evidence" value="ECO:0007669"/>
    <property type="project" value="UniProtKB-SubCell"/>
</dbReference>
<reference evidence="10 11" key="1">
    <citation type="journal article" date="2018" name="IMA Fungus">
        <title>IMA Genome-F 9: Draft genome sequence of Annulohypoxylon stygium, Aspergillus mulundensis, Berkeleyomyces basicola (syn. Thielaviopsis basicola), Ceratocystis smalleyi, two Cercospora beticola strains, Coleophoma cylindrospora, Fusarium fracticaudum, Phialophora cf. hyalina, and Morchella septimelata.</title>
        <authorList>
            <person name="Wingfield B.D."/>
            <person name="Bills G.F."/>
            <person name="Dong Y."/>
            <person name="Huang W."/>
            <person name="Nel W.J."/>
            <person name="Swalarsk-Parry B.S."/>
            <person name="Vaghefi N."/>
            <person name="Wilken P.M."/>
            <person name="An Z."/>
            <person name="de Beer Z.W."/>
            <person name="De Vos L."/>
            <person name="Chen L."/>
            <person name="Duong T.A."/>
            <person name="Gao Y."/>
            <person name="Hammerbacher A."/>
            <person name="Kikkert J.R."/>
            <person name="Li Y."/>
            <person name="Li H."/>
            <person name="Li K."/>
            <person name="Li Q."/>
            <person name="Liu X."/>
            <person name="Ma X."/>
            <person name="Naidoo K."/>
            <person name="Pethybridge S.J."/>
            <person name="Sun J."/>
            <person name="Steenkamp E.T."/>
            <person name="van der Nest M.A."/>
            <person name="van Wyk S."/>
            <person name="Wingfield M.J."/>
            <person name="Xiong C."/>
            <person name="Yue Q."/>
            <person name="Zhang X."/>
        </authorList>
    </citation>
    <scope>NUCLEOTIDE SEQUENCE [LARGE SCALE GENOMIC DNA]</scope>
    <source>
        <strain evidence="10 11">BP5796</strain>
    </source>
</reference>
<evidence type="ECO:0000256" key="4">
    <source>
        <dbReference type="ARBA" id="ARBA00022692"/>
    </source>
</evidence>
<dbReference type="GO" id="GO:0005351">
    <property type="term" value="F:carbohydrate:proton symporter activity"/>
    <property type="evidence" value="ECO:0007669"/>
    <property type="project" value="TreeGrafter"/>
</dbReference>
<evidence type="ECO:0000256" key="6">
    <source>
        <dbReference type="ARBA" id="ARBA00023136"/>
    </source>
</evidence>
<dbReference type="SUPFAM" id="SSF103473">
    <property type="entry name" value="MFS general substrate transporter"/>
    <property type="match status" value="1"/>
</dbReference>
<dbReference type="InterPro" id="IPR003663">
    <property type="entry name" value="Sugar/inositol_transpt"/>
</dbReference>
<name>A0A3D8QC08_9HELO</name>
<feature type="transmembrane region" description="Helical" evidence="8">
    <location>
        <begin position="423"/>
        <end position="442"/>
    </location>
</feature>
<dbReference type="Gene3D" id="1.20.1250.20">
    <property type="entry name" value="MFS general substrate transporter like domains"/>
    <property type="match status" value="1"/>
</dbReference>
<dbReference type="Pfam" id="PF00083">
    <property type="entry name" value="Sugar_tr"/>
    <property type="match status" value="1"/>
</dbReference>
<evidence type="ECO:0000256" key="7">
    <source>
        <dbReference type="RuleBase" id="RU003346"/>
    </source>
</evidence>
<dbReference type="FunFam" id="1.20.1250.20:FF:000134">
    <property type="entry name" value="MFS sugar transporter protein"/>
    <property type="match status" value="1"/>
</dbReference>
<evidence type="ECO:0000313" key="11">
    <source>
        <dbReference type="Proteomes" id="UP000256328"/>
    </source>
</evidence>
<keyword evidence="4 8" id="KW-0812">Transmembrane</keyword>
<dbReference type="NCBIfam" id="TIGR00879">
    <property type="entry name" value="SP"/>
    <property type="match status" value="1"/>
</dbReference>
<evidence type="ECO:0000256" key="5">
    <source>
        <dbReference type="ARBA" id="ARBA00022989"/>
    </source>
</evidence>
<dbReference type="EMBL" id="PDLN01000020">
    <property type="protein sequence ID" value="RDW59180.1"/>
    <property type="molecule type" value="Genomic_DNA"/>
</dbReference>
<evidence type="ECO:0000259" key="9">
    <source>
        <dbReference type="PROSITE" id="PS50850"/>
    </source>
</evidence>
<protein>
    <recommendedName>
        <fullName evidence="9">Major facilitator superfamily (MFS) profile domain-containing protein</fullName>
    </recommendedName>
</protein>
<feature type="transmembrane region" description="Helical" evidence="8">
    <location>
        <begin position="59"/>
        <end position="80"/>
    </location>
</feature>
<dbReference type="InterPro" id="IPR005829">
    <property type="entry name" value="Sugar_transporter_CS"/>
</dbReference>
<evidence type="ECO:0000256" key="1">
    <source>
        <dbReference type="ARBA" id="ARBA00004141"/>
    </source>
</evidence>
<comment type="caution">
    <text evidence="10">The sequence shown here is derived from an EMBL/GenBank/DDBJ whole genome shotgun (WGS) entry which is preliminary data.</text>
</comment>
<feature type="transmembrane region" description="Helical" evidence="8">
    <location>
        <begin position="117"/>
        <end position="137"/>
    </location>
</feature>
<sequence>MGYPATPITTTDPPPVSVYTWTCSIFAAVGSLLYGIDSGIVSTTISQPSFLEYFAPFPASIKGTVVSIFNVGALLGVLFAGWSADYFGRKRTIQYASLFALFAGIIQASAINIPMLLVGRTLGGVCAGIMNMTVPIYHCEVAPPAKRGMIAGLHGQFVGVGFAIANWVGFGCSYASGDFQWRFPLAFQCLPALVVLFGASWLPFSPRWLIERQRDGEAMAVLKRLHGKAGDADSSIQEEFKHIRDQVHFENSIKLGFKEMFMKPSYRKRLLLAVLIQVFTQLSGINVINYYQTDIYKGLGVTGHTITLLASFYGMAGPLANIICLMFVDRWGRKRTLWITGLVMAIDASLVMAMTASFHHNGSAVGKGYSLGYNSIHFIYVPEIMPLSIRASGSSISVCCNVLVNILFSQVSPIAFASVGWKYYALFIGTNLVGALVVFLMFPETKGKSLEEIGVIFGDDIIQPASYPDESNTRSYEGQIREKAQGHHPDGIQIRNEELHSLR</sequence>
<feature type="transmembrane region" description="Helical" evidence="8">
    <location>
        <begin position="337"/>
        <end position="359"/>
    </location>
</feature>
<comment type="subcellular location">
    <subcellularLocation>
        <location evidence="1">Membrane</location>
        <topology evidence="1">Multi-pass membrane protein</topology>
    </subcellularLocation>
</comment>
<dbReference type="PROSITE" id="PS00217">
    <property type="entry name" value="SUGAR_TRANSPORT_2"/>
    <property type="match status" value="1"/>
</dbReference>
<feature type="domain" description="Major facilitator superfamily (MFS) profile" evidence="9">
    <location>
        <begin position="23"/>
        <end position="446"/>
    </location>
</feature>
<keyword evidence="6 8" id="KW-0472">Membrane</keyword>
<evidence type="ECO:0000313" key="10">
    <source>
        <dbReference type="EMBL" id="RDW59180.1"/>
    </source>
</evidence>
<dbReference type="PROSITE" id="PS50850">
    <property type="entry name" value="MFS"/>
    <property type="match status" value="1"/>
</dbReference>
<dbReference type="PRINTS" id="PR00171">
    <property type="entry name" value="SUGRTRNSPORT"/>
</dbReference>
<dbReference type="InterPro" id="IPR036259">
    <property type="entry name" value="MFS_trans_sf"/>
</dbReference>
<dbReference type="Proteomes" id="UP000256328">
    <property type="component" value="Unassembled WGS sequence"/>
</dbReference>
<dbReference type="PANTHER" id="PTHR48022:SF80">
    <property type="entry name" value="SUGAR TRANSPORTER, PUTATIVE (AFU_ORTHOLOGUE AFUA_3G12170)-RELATED"/>
    <property type="match status" value="1"/>
</dbReference>
<keyword evidence="11" id="KW-1185">Reference proteome</keyword>
<dbReference type="PANTHER" id="PTHR48022">
    <property type="entry name" value="PLASTIDIC GLUCOSE TRANSPORTER 4"/>
    <property type="match status" value="1"/>
</dbReference>
<feature type="transmembrane region" description="Helical" evidence="8">
    <location>
        <begin position="270"/>
        <end position="288"/>
    </location>
</feature>
<accession>A0A3D8QC08</accession>
<dbReference type="PROSITE" id="PS00216">
    <property type="entry name" value="SUGAR_TRANSPORT_1"/>
    <property type="match status" value="1"/>
</dbReference>
<dbReference type="AlphaFoldDB" id="A0A3D8QC08"/>
<feature type="transmembrane region" description="Helical" evidence="8">
    <location>
        <begin position="92"/>
        <end position="111"/>
    </location>
</feature>
<feature type="transmembrane region" description="Helical" evidence="8">
    <location>
        <begin position="149"/>
        <end position="169"/>
    </location>
</feature>
<gene>
    <name evidence="10" type="ORF">BP5796_12104</name>
</gene>
<feature type="transmembrane region" description="Helical" evidence="8">
    <location>
        <begin position="308"/>
        <end position="328"/>
    </location>
</feature>
<comment type="similarity">
    <text evidence="2 7">Belongs to the major facilitator superfamily. Sugar transporter (TC 2.A.1.1) family.</text>
</comment>
<keyword evidence="5 8" id="KW-1133">Transmembrane helix</keyword>
<dbReference type="OrthoDB" id="6612291at2759"/>
<evidence type="ECO:0000256" key="3">
    <source>
        <dbReference type="ARBA" id="ARBA00022448"/>
    </source>
</evidence>
<organism evidence="10 11">
    <name type="scientific">Coleophoma crateriformis</name>
    <dbReference type="NCBI Taxonomy" id="565419"/>
    <lineage>
        <taxon>Eukaryota</taxon>
        <taxon>Fungi</taxon>
        <taxon>Dikarya</taxon>
        <taxon>Ascomycota</taxon>
        <taxon>Pezizomycotina</taxon>
        <taxon>Leotiomycetes</taxon>
        <taxon>Helotiales</taxon>
        <taxon>Dermateaceae</taxon>
        <taxon>Coleophoma</taxon>
    </lineage>
</organism>
<proteinExistence type="inferred from homology"/>
<dbReference type="InterPro" id="IPR005828">
    <property type="entry name" value="MFS_sugar_transport-like"/>
</dbReference>
<evidence type="ECO:0000256" key="2">
    <source>
        <dbReference type="ARBA" id="ARBA00010992"/>
    </source>
</evidence>
<feature type="transmembrane region" description="Helical" evidence="8">
    <location>
        <begin position="181"/>
        <end position="204"/>
    </location>
</feature>
<evidence type="ECO:0000256" key="8">
    <source>
        <dbReference type="SAM" id="Phobius"/>
    </source>
</evidence>
<dbReference type="InterPro" id="IPR020846">
    <property type="entry name" value="MFS_dom"/>
</dbReference>
<keyword evidence="3 7" id="KW-0813">Transport</keyword>
<dbReference type="InterPro" id="IPR050360">
    <property type="entry name" value="MFS_Sugar_Transporters"/>
</dbReference>